<dbReference type="InterPro" id="IPR027417">
    <property type="entry name" value="P-loop_NTPase"/>
</dbReference>
<keyword evidence="1" id="KW-0808">Transferase</keyword>
<dbReference type="Proteomes" id="UP000436006">
    <property type="component" value="Unassembled WGS sequence"/>
</dbReference>
<evidence type="ECO:0000313" key="1">
    <source>
        <dbReference type="EMBL" id="MVM32633.1"/>
    </source>
</evidence>
<dbReference type="NCBIfam" id="NF004861">
    <property type="entry name" value="PRK06217.1"/>
    <property type="match status" value="1"/>
</dbReference>
<dbReference type="PANTHER" id="PTHR37816:SF2">
    <property type="entry name" value="DNA TOPOLOGY MODULATION PROTEIN FLAR-RELATED PROTEIN"/>
    <property type="match status" value="1"/>
</dbReference>
<evidence type="ECO:0000313" key="2">
    <source>
        <dbReference type="Proteomes" id="UP000436006"/>
    </source>
</evidence>
<accession>A0A7K1SFV7</accession>
<sequence length="181" mass="21208">MKVHIFGASGSGVTTLGNALSDQTQLSYFDTDYFFWEPSDPPFTVKRDPTERNNQLHSELEKHSSFIVGGSLVSWGDEWLSTFDLAVFLWIPTDIRLDRLRKREFARYGNVIYENEHRNRLFKEFIDWASGYDDPSSSRRSLVVHENWMKKLTCPILELRGDYTVQERLETVIKQLTEYES</sequence>
<dbReference type="SUPFAM" id="SSF52540">
    <property type="entry name" value="P-loop containing nucleoside triphosphate hydrolases"/>
    <property type="match status" value="1"/>
</dbReference>
<comment type="caution">
    <text evidence="1">The sequence shown here is derived from an EMBL/GenBank/DDBJ whole genome shotgun (WGS) entry which is preliminary data.</text>
</comment>
<dbReference type="InterPro" id="IPR052922">
    <property type="entry name" value="Cytidylate_Kinase-2"/>
</dbReference>
<dbReference type="Gene3D" id="3.40.50.300">
    <property type="entry name" value="P-loop containing nucleotide triphosphate hydrolases"/>
    <property type="match status" value="1"/>
</dbReference>
<protein>
    <submittedName>
        <fullName evidence="1">Adenylate kinase</fullName>
    </submittedName>
</protein>
<keyword evidence="1" id="KW-0418">Kinase</keyword>
<keyword evidence="2" id="KW-1185">Reference proteome</keyword>
<dbReference type="PANTHER" id="PTHR37816">
    <property type="entry name" value="YALI0E33011P"/>
    <property type="match status" value="1"/>
</dbReference>
<proteinExistence type="predicted"/>
<name>A0A7K1SFV7_9BACT</name>
<gene>
    <name evidence="1" type="ORF">GO755_21510</name>
</gene>
<dbReference type="RefSeq" id="WP_157587354.1">
    <property type="nucleotide sequence ID" value="NZ_WPIN01000008.1"/>
</dbReference>
<dbReference type="EMBL" id="WPIN01000008">
    <property type="protein sequence ID" value="MVM32633.1"/>
    <property type="molecule type" value="Genomic_DNA"/>
</dbReference>
<organism evidence="1 2">
    <name type="scientific">Spirosoma arboris</name>
    <dbReference type="NCBI Taxonomy" id="2682092"/>
    <lineage>
        <taxon>Bacteria</taxon>
        <taxon>Pseudomonadati</taxon>
        <taxon>Bacteroidota</taxon>
        <taxon>Cytophagia</taxon>
        <taxon>Cytophagales</taxon>
        <taxon>Cytophagaceae</taxon>
        <taxon>Spirosoma</taxon>
    </lineage>
</organism>
<dbReference type="AlphaFoldDB" id="A0A7K1SFV7"/>
<reference evidence="1 2" key="1">
    <citation type="submission" date="2019-12" db="EMBL/GenBank/DDBJ databases">
        <title>Spirosoma sp. HMF4905 genome sequencing and assembly.</title>
        <authorList>
            <person name="Kang H."/>
            <person name="Cha I."/>
            <person name="Kim H."/>
            <person name="Joh K."/>
        </authorList>
    </citation>
    <scope>NUCLEOTIDE SEQUENCE [LARGE SCALE GENOMIC DNA]</scope>
    <source>
        <strain evidence="1 2">HMF4905</strain>
    </source>
</reference>
<dbReference type="GO" id="GO:0016301">
    <property type="term" value="F:kinase activity"/>
    <property type="evidence" value="ECO:0007669"/>
    <property type="project" value="UniProtKB-KW"/>
</dbReference>